<dbReference type="AlphaFoldDB" id="A0AAV7PT34"/>
<dbReference type="Proteomes" id="UP001066276">
    <property type="component" value="Chromosome 7"/>
</dbReference>
<dbReference type="InterPro" id="IPR004244">
    <property type="entry name" value="Transposase_22"/>
</dbReference>
<evidence type="ECO:0000313" key="1">
    <source>
        <dbReference type="EMBL" id="KAJ1130447.1"/>
    </source>
</evidence>
<accession>A0AAV7PT34</accession>
<sequence>MKEWAWDIGYSRPSPDTVTYSVSNYFEGIARAQGYETQETAVINQRVDKTEEEIGQIPLHFQEHEQRVSDLEDHSLVWDIELGKLQKKLSESQNKMEDIENYVRRLNLHFVGVPKEAENQGNPQDMLQFMDDLIKTHILAISPADLTIMWAH</sequence>
<proteinExistence type="predicted"/>
<evidence type="ECO:0000313" key="2">
    <source>
        <dbReference type="Proteomes" id="UP001066276"/>
    </source>
</evidence>
<dbReference type="EMBL" id="JANPWB010000011">
    <property type="protein sequence ID" value="KAJ1130447.1"/>
    <property type="molecule type" value="Genomic_DNA"/>
</dbReference>
<comment type="caution">
    <text evidence="1">The sequence shown here is derived from an EMBL/GenBank/DDBJ whole genome shotgun (WGS) entry which is preliminary data.</text>
</comment>
<reference evidence="1" key="1">
    <citation type="journal article" date="2022" name="bioRxiv">
        <title>Sequencing and chromosome-scale assembly of the giantPleurodeles waltlgenome.</title>
        <authorList>
            <person name="Brown T."/>
            <person name="Elewa A."/>
            <person name="Iarovenko S."/>
            <person name="Subramanian E."/>
            <person name="Araus A.J."/>
            <person name="Petzold A."/>
            <person name="Susuki M."/>
            <person name="Suzuki K.-i.T."/>
            <person name="Hayashi T."/>
            <person name="Toyoda A."/>
            <person name="Oliveira C."/>
            <person name="Osipova E."/>
            <person name="Leigh N.D."/>
            <person name="Simon A."/>
            <person name="Yun M.H."/>
        </authorList>
    </citation>
    <scope>NUCLEOTIDE SEQUENCE</scope>
    <source>
        <strain evidence="1">20211129_DDA</strain>
        <tissue evidence="1">Liver</tissue>
    </source>
</reference>
<dbReference type="PANTHER" id="PTHR11505">
    <property type="entry name" value="L1 TRANSPOSABLE ELEMENT-RELATED"/>
    <property type="match status" value="1"/>
</dbReference>
<protein>
    <submittedName>
        <fullName evidence="1">Uncharacterized protein</fullName>
    </submittedName>
</protein>
<keyword evidence="2" id="KW-1185">Reference proteome</keyword>
<organism evidence="1 2">
    <name type="scientific">Pleurodeles waltl</name>
    <name type="common">Iberian ribbed newt</name>
    <dbReference type="NCBI Taxonomy" id="8319"/>
    <lineage>
        <taxon>Eukaryota</taxon>
        <taxon>Metazoa</taxon>
        <taxon>Chordata</taxon>
        <taxon>Craniata</taxon>
        <taxon>Vertebrata</taxon>
        <taxon>Euteleostomi</taxon>
        <taxon>Amphibia</taxon>
        <taxon>Batrachia</taxon>
        <taxon>Caudata</taxon>
        <taxon>Salamandroidea</taxon>
        <taxon>Salamandridae</taxon>
        <taxon>Pleurodelinae</taxon>
        <taxon>Pleurodeles</taxon>
    </lineage>
</organism>
<name>A0AAV7PT34_PLEWA</name>
<gene>
    <name evidence="1" type="ORF">NDU88_008800</name>
</gene>